<evidence type="ECO:0000313" key="1">
    <source>
        <dbReference type="EMBL" id="GEU30561.1"/>
    </source>
</evidence>
<evidence type="ECO:0008006" key="2">
    <source>
        <dbReference type="Google" id="ProtNLM"/>
    </source>
</evidence>
<protein>
    <recommendedName>
        <fullName evidence="2">Zinc finger, CCHC-type</fullName>
    </recommendedName>
</protein>
<comment type="caution">
    <text evidence="1">The sequence shown here is derived from an EMBL/GenBank/DDBJ whole genome shotgun (WGS) entry which is preliminary data.</text>
</comment>
<gene>
    <name evidence="1" type="ORF">Tci_002539</name>
</gene>
<dbReference type="Pfam" id="PF14223">
    <property type="entry name" value="Retrotran_gag_2"/>
    <property type="match status" value="1"/>
</dbReference>
<accession>A0A6L2J1C1</accession>
<proteinExistence type="predicted"/>
<dbReference type="AlphaFoldDB" id="A0A6L2J1C1"/>
<name>A0A6L2J1C1_TANCI</name>
<dbReference type="EMBL" id="BKCJ010000167">
    <property type="protein sequence ID" value="GEU30561.1"/>
    <property type="molecule type" value="Genomic_DNA"/>
</dbReference>
<reference evidence="1" key="1">
    <citation type="journal article" date="2019" name="Sci. Rep.">
        <title>Draft genome of Tanacetum cinerariifolium, the natural source of mosquito coil.</title>
        <authorList>
            <person name="Yamashiro T."/>
            <person name="Shiraishi A."/>
            <person name="Satake H."/>
            <person name="Nakayama K."/>
        </authorList>
    </citation>
    <scope>NUCLEOTIDE SEQUENCE</scope>
</reference>
<organism evidence="1">
    <name type="scientific">Tanacetum cinerariifolium</name>
    <name type="common">Dalmatian daisy</name>
    <name type="synonym">Chrysanthemum cinerariifolium</name>
    <dbReference type="NCBI Taxonomy" id="118510"/>
    <lineage>
        <taxon>Eukaryota</taxon>
        <taxon>Viridiplantae</taxon>
        <taxon>Streptophyta</taxon>
        <taxon>Embryophyta</taxon>
        <taxon>Tracheophyta</taxon>
        <taxon>Spermatophyta</taxon>
        <taxon>Magnoliopsida</taxon>
        <taxon>eudicotyledons</taxon>
        <taxon>Gunneridae</taxon>
        <taxon>Pentapetalae</taxon>
        <taxon>asterids</taxon>
        <taxon>campanulids</taxon>
        <taxon>Asterales</taxon>
        <taxon>Asteraceae</taxon>
        <taxon>Asteroideae</taxon>
        <taxon>Anthemideae</taxon>
        <taxon>Anthemidinae</taxon>
        <taxon>Tanacetum</taxon>
    </lineage>
</organism>
<sequence>MFVIEQPLLAAPAVDSEAQFENSSPYDMIRELISMFKKQIGVERFDLIQTFHACKQKEGKPVGAYVLKMKDYMEQLKRLGYVFSQDISVGLILNGLTSDFAATPQVMVIQDGRIQKANKKSLNAKGKEHPTKDDTFHHCKKVGHWKRNYHVSLLELIKKKKQVGTTSSSGNGVHAQVKAIGSYDLILPNGLVICLDNCNYAPTITRGVV</sequence>